<accession>A0A0C1UAG7</accession>
<dbReference type="InterPro" id="IPR050491">
    <property type="entry name" value="AmpC-like"/>
</dbReference>
<proteinExistence type="predicted"/>
<evidence type="ECO:0000313" key="5">
    <source>
        <dbReference type="Proteomes" id="UP000031366"/>
    </source>
</evidence>
<dbReference type="RefSeq" id="WP_039636144.1">
    <property type="nucleotide sequence ID" value="NZ_AYSO01000020.1"/>
</dbReference>
<dbReference type="EMBL" id="AYSO01000020">
    <property type="protein sequence ID" value="KIE44545.1"/>
    <property type="molecule type" value="Genomic_DNA"/>
</dbReference>
<evidence type="ECO:0000256" key="1">
    <source>
        <dbReference type="ARBA" id="ARBA00004370"/>
    </source>
</evidence>
<dbReference type="GO" id="GO:0016020">
    <property type="term" value="C:membrane"/>
    <property type="evidence" value="ECO:0007669"/>
    <property type="project" value="UniProtKB-SubCell"/>
</dbReference>
<dbReference type="SUPFAM" id="SSF56601">
    <property type="entry name" value="beta-lactamase/transpeptidase-like"/>
    <property type="match status" value="1"/>
</dbReference>
<name>A0A0C1UAG7_9CLOT</name>
<dbReference type="Proteomes" id="UP000031366">
    <property type="component" value="Unassembled WGS sequence"/>
</dbReference>
<comment type="caution">
    <text evidence="4">The sequence shown here is derived from an EMBL/GenBank/DDBJ whole genome shotgun (WGS) entry which is preliminary data.</text>
</comment>
<organism evidence="4 5">
    <name type="scientific">Clostridium argentinense CDC 2741</name>
    <dbReference type="NCBI Taxonomy" id="1418104"/>
    <lineage>
        <taxon>Bacteria</taxon>
        <taxon>Bacillati</taxon>
        <taxon>Bacillota</taxon>
        <taxon>Clostridia</taxon>
        <taxon>Eubacteriales</taxon>
        <taxon>Clostridiaceae</taxon>
        <taxon>Clostridium</taxon>
    </lineage>
</organism>
<dbReference type="Gene3D" id="3.40.710.10">
    <property type="entry name" value="DD-peptidase/beta-lactamase superfamily"/>
    <property type="match status" value="1"/>
</dbReference>
<dbReference type="PANTHER" id="PTHR46825">
    <property type="entry name" value="D-ALANYL-D-ALANINE-CARBOXYPEPTIDASE/ENDOPEPTIDASE AMPH"/>
    <property type="match status" value="1"/>
</dbReference>
<dbReference type="InterPro" id="IPR001466">
    <property type="entry name" value="Beta-lactam-related"/>
</dbReference>
<keyword evidence="2" id="KW-0472">Membrane</keyword>
<gene>
    <name evidence="4" type="ORF">U732_347</name>
</gene>
<sequence>MFDKIESIINEVNNKEEFSGVVLVKENDNIIFEKSYGLANRNEEIKNKVDTKFGIASGAKTFTAVAICQLVQQGLISFDTLLKDCLDLDFPKFDPNITIHHLLTHSSGMPDYFDEEVMSDYSALWNSMPMYSICEVKDFLPMFKNRAMEFEPGYKFKYNNAGFIALGLIIEKVTGVKFTEYIENNIFKICEMKDSGYFFMDNLPKNTAYGYIENHEDNSWKTNIYSIPVVGGPDGGVFTTASDMAKFWGALFNNRLLNKELTEKMLSSQILVEQELYYGYGIWIVQNKEDIFKYNLMGADPGVSFRSSVYPKYNINLTVMANKEYGASIITREFESKVLRDY</sequence>
<dbReference type="STRING" id="29341.RSJ17_04540"/>
<keyword evidence="5" id="KW-1185">Reference proteome</keyword>
<evidence type="ECO:0000313" key="4">
    <source>
        <dbReference type="EMBL" id="KIE44545.1"/>
    </source>
</evidence>
<dbReference type="PANTHER" id="PTHR46825:SF11">
    <property type="entry name" value="PENICILLIN-BINDING PROTEIN 4"/>
    <property type="match status" value="1"/>
</dbReference>
<comment type="subcellular location">
    <subcellularLocation>
        <location evidence="1">Membrane</location>
    </subcellularLocation>
</comment>
<protein>
    <submittedName>
        <fullName evidence="4">Beta-lactamase family protein</fullName>
    </submittedName>
</protein>
<evidence type="ECO:0000259" key="3">
    <source>
        <dbReference type="Pfam" id="PF00144"/>
    </source>
</evidence>
<reference evidence="4 5" key="1">
    <citation type="journal article" date="2015" name="Infect. Genet. Evol.">
        <title>Genomic sequences of six botulinum neurotoxin-producing strains representing three clostridial species illustrate the mobility and diversity of botulinum neurotoxin genes.</title>
        <authorList>
            <person name="Smith T.J."/>
            <person name="Hill K.K."/>
            <person name="Xie G."/>
            <person name="Foley B.T."/>
            <person name="Williamson C.H."/>
            <person name="Foster J.T."/>
            <person name="Johnson S.L."/>
            <person name="Chertkov O."/>
            <person name="Teshima H."/>
            <person name="Gibbons H.S."/>
            <person name="Johnsky L.A."/>
            <person name="Karavis M.A."/>
            <person name="Smith L.A."/>
        </authorList>
    </citation>
    <scope>NUCLEOTIDE SEQUENCE [LARGE SCALE GENOMIC DNA]</scope>
    <source>
        <strain evidence="4 5">CDC 2741</strain>
    </source>
</reference>
<dbReference type="OrthoDB" id="9797709at2"/>
<feature type="domain" description="Beta-lactamase-related" evidence="3">
    <location>
        <begin position="16"/>
        <end position="326"/>
    </location>
</feature>
<dbReference type="InterPro" id="IPR012338">
    <property type="entry name" value="Beta-lactam/transpept-like"/>
</dbReference>
<dbReference type="Pfam" id="PF00144">
    <property type="entry name" value="Beta-lactamase"/>
    <property type="match status" value="1"/>
</dbReference>
<evidence type="ECO:0000256" key="2">
    <source>
        <dbReference type="ARBA" id="ARBA00023136"/>
    </source>
</evidence>
<dbReference type="AlphaFoldDB" id="A0A0C1UAG7"/>